<dbReference type="InterPro" id="IPR004868">
    <property type="entry name" value="DNA-dir_DNA_pol_B_mt/vir"/>
</dbReference>
<dbReference type="PANTHER" id="PTHR31511">
    <property type="entry name" value="PROTEIN CBG23764"/>
    <property type="match status" value="1"/>
</dbReference>
<comment type="similarity">
    <text evidence="1">Belongs to the DNA polymerase type-B family.</text>
</comment>
<dbReference type="Proteomes" id="UP000279307">
    <property type="component" value="Chromosome 14"/>
</dbReference>
<dbReference type="GO" id="GO:0006260">
    <property type="term" value="P:DNA replication"/>
    <property type="evidence" value="ECO:0007669"/>
    <property type="project" value="UniProtKB-KW"/>
</dbReference>
<keyword evidence="5" id="KW-0235">DNA replication</keyword>
<dbReference type="EMBL" id="QOIP01000014">
    <property type="protein sequence ID" value="RLU14839.1"/>
    <property type="molecule type" value="Genomic_DNA"/>
</dbReference>
<dbReference type="PANTHER" id="PTHR31511:SF12">
    <property type="entry name" value="RHO TERMINATION FACTOR N-TERMINAL DOMAIN-CONTAINING PROTEIN"/>
    <property type="match status" value="1"/>
</dbReference>
<dbReference type="InterPro" id="IPR044925">
    <property type="entry name" value="His-Me_finger_sf"/>
</dbReference>
<dbReference type="GO" id="GO:0003887">
    <property type="term" value="F:DNA-directed DNA polymerase activity"/>
    <property type="evidence" value="ECO:0007669"/>
    <property type="project" value="UniProtKB-KW"/>
</dbReference>
<feature type="non-terminal residue" evidence="10">
    <location>
        <position position="591"/>
    </location>
</feature>
<evidence type="ECO:0000256" key="2">
    <source>
        <dbReference type="ARBA" id="ARBA00012417"/>
    </source>
</evidence>
<organism evidence="10 11">
    <name type="scientific">Ooceraea biroi</name>
    <name type="common">Clonal raider ant</name>
    <name type="synonym">Cerapachys biroi</name>
    <dbReference type="NCBI Taxonomy" id="2015173"/>
    <lineage>
        <taxon>Eukaryota</taxon>
        <taxon>Metazoa</taxon>
        <taxon>Ecdysozoa</taxon>
        <taxon>Arthropoda</taxon>
        <taxon>Hexapoda</taxon>
        <taxon>Insecta</taxon>
        <taxon>Pterygota</taxon>
        <taxon>Neoptera</taxon>
        <taxon>Endopterygota</taxon>
        <taxon>Hymenoptera</taxon>
        <taxon>Apocrita</taxon>
        <taxon>Aculeata</taxon>
        <taxon>Formicoidea</taxon>
        <taxon>Formicidae</taxon>
        <taxon>Dorylinae</taxon>
        <taxon>Ooceraea</taxon>
    </lineage>
</organism>
<evidence type="ECO:0000256" key="8">
    <source>
        <dbReference type="ARBA" id="ARBA00049244"/>
    </source>
</evidence>
<dbReference type="Pfam" id="PF03175">
    <property type="entry name" value="DNA_pol_B_2"/>
    <property type="match status" value="1"/>
</dbReference>
<dbReference type="OrthoDB" id="414982at2759"/>
<evidence type="ECO:0000256" key="5">
    <source>
        <dbReference type="ARBA" id="ARBA00022705"/>
    </source>
</evidence>
<reference evidence="10 11" key="1">
    <citation type="journal article" date="2018" name="Genome Res.">
        <title>The genomic architecture and molecular evolution of ant odorant receptors.</title>
        <authorList>
            <person name="McKenzie S.K."/>
            <person name="Kronauer D.J.C."/>
        </authorList>
    </citation>
    <scope>NUCLEOTIDE SEQUENCE [LARGE SCALE GENOMIC DNA]</scope>
    <source>
        <strain evidence="10">Clonal line C1</strain>
    </source>
</reference>
<protein>
    <recommendedName>
        <fullName evidence="2">DNA-directed DNA polymerase</fullName>
        <ecNumber evidence="2">2.7.7.7</ecNumber>
    </recommendedName>
</protein>
<keyword evidence="6" id="KW-0239">DNA-directed DNA polymerase</keyword>
<keyword evidence="3" id="KW-0808">Transferase</keyword>
<keyword evidence="4" id="KW-0548">Nucleotidyltransferase</keyword>
<feature type="domain" description="DNA-directed DNA polymerase family B mitochondria/virus" evidence="9">
    <location>
        <begin position="346"/>
        <end position="562"/>
    </location>
</feature>
<accession>A0A3L8D3L3</accession>
<dbReference type="GO" id="GO:0003677">
    <property type="term" value="F:DNA binding"/>
    <property type="evidence" value="ECO:0007669"/>
    <property type="project" value="UniProtKB-KW"/>
</dbReference>
<evidence type="ECO:0000256" key="6">
    <source>
        <dbReference type="ARBA" id="ARBA00022932"/>
    </source>
</evidence>
<gene>
    <name evidence="10" type="ORF">DMN91_012726</name>
</gene>
<evidence type="ECO:0000313" key="10">
    <source>
        <dbReference type="EMBL" id="RLU14839.1"/>
    </source>
</evidence>
<dbReference type="SUPFAM" id="SSF56672">
    <property type="entry name" value="DNA/RNA polymerases"/>
    <property type="match status" value="1"/>
</dbReference>
<keyword evidence="7" id="KW-0238">DNA-binding</keyword>
<proteinExistence type="inferred from homology"/>
<dbReference type="SUPFAM" id="SSF54060">
    <property type="entry name" value="His-Me finger endonucleases"/>
    <property type="match status" value="1"/>
</dbReference>
<evidence type="ECO:0000256" key="3">
    <source>
        <dbReference type="ARBA" id="ARBA00022679"/>
    </source>
</evidence>
<dbReference type="EC" id="2.7.7.7" evidence="2"/>
<evidence type="ECO:0000256" key="7">
    <source>
        <dbReference type="ARBA" id="ARBA00023125"/>
    </source>
</evidence>
<comment type="caution">
    <text evidence="10">The sequence shown here is derived from an EMBL/GenBank/DDBJ whole genome shotgun (WGS) entry which is preliminary data.</text>
</comment>
<evidence type="ECO:0000313" key="11">
    <source>
        <dbReference type="Proteomes" id="UP000279307"/>
    </source>
</evidence>
<comment type="catalytic activity">
    <reaction evidence="8">
        <text>DNA(n) + a 2'-deoxyribonucleoside 5'-triphosphate = DNA(n+1) + diphosphate</text>
        <dbReference type="Rhea" id="RHEA:22508"/>
        <dbReference type="Rhea" id="RHEA-COMP:17339"/>
        <dbReference type="Rhea" id="RHEA-COMP:17340"/>
        <dbReference type="ChEBI" id="CHEBI:33019"/>
        <dbReference type="ChEBI" id="CHEBI:61560"/>
        <dbReference type="ChEBI" id="CHEBI:173112"/>
        <dbReference type="EC" id="2.7.7.7"/>
    </reaction>
</comment>
<evidence type="ECO:0000256" key="4">
    <source>
        <dbReference type="ARBA" id="ARBA00022695"/>
    </source>
</evidence>
<dbReference type="AlphaFoldDB" id="A0A3L8D3L3"/>
<dbReference type="InterPro" id="IPR043502">
    <property type="entry name" value="DNA/RNA_pol_sf"/>
</dbReference>
<evidence type="ECO:0000256" key="1">
    <source>
        <dbReference type="ARBA" id="ARBA00005755"/>
    </source>
</evidence>
<name>A0A3L8D3L3_OOCBI</name>
<dbReference type="GO" id="GO:0000166">
    <property type="term" value="F:nucleotide binding"/>
    <property type="evidence" value="ECO:0007669"/>
    <property type="project" value="InterPro"/>
</dbReference>
<sequence>METVLDATEGVYAAAVMVVHNATVLVAKTRETTGYLNILGAGVDEAHVAEMLQVLRDVRTCLQNIDVVLEHRVEFFDAVHPIVCRGIGLQYVRANTPPQLGELAWRVKTILASNVPMKDLTPEQCEELRDAARCHMCGKPFAAGDTRVRDHCHLSGRYRGPAHSACNLNYKDSHVIPVIFHNLSGYDAHFIIEDMANAFEGSVELLPLTKERYIAFTKNVANTANSVERLLETCLLPRESFHSSLTGDTVSGDDYAHATTVWDRFAIENLGQYSDMYLKTDVLLLADVFENFRDTCIRSYGLDPAHYYTLPGYTWDAMLLHTGIEFEMLTDVDMVLFVERGVRGWAMYQPLPRGEFRWVEDVSTLDVHAITPDSPTGYILEVDLEYPRHLHDAHADLPFCPTREAPPDKRQEKLLATLCDKQRYVIHYRTLQQCTSHGLRMARIHRVLEFAQSAWLRDYIELNTAFRTRATNDFEKNLYKLMNNAVFGKTMENVRNRVDVKLVTRWEGRYGAEALISRPNFHSRAVFRENLLAVKLRRLKATFNRPIYVGMCILDISKTRLYEFHYDYTAPLYGDKCRIMYTDTNSLIYRI</sequence>
<evidence type="ECO:0000259" key="9">
    <source>
        <dbReference type="Pfam" id="PF03175"/>
    </source>
</evidence>